<sequence>MGCRDPEELCPTQQLPCAATACEGCAAGRVRSGEMAFNLDSMGGTVAASRACNSGRLVAPLEEKAGRAAAAHAHTRTPRLTMNPIGVIIPGSPCSFPQQLEGDTKWLIDVKPAPDVMCFLTQENQLPPEMGIGIYFSLPPFANWEARFFLCCFLRFQFMGVLTNNHPSVLLSTGWNLLPEAQQAAGVRLGFLLESAQSLTEKLETKPIVDAKKEYARKVALNLYRFVESFQGGGDQTLLDRWFERFEAKYRIDPNFVMKSE</sequence>
<evidence type="ECO:0000313" key="1">
    <source>
        <dbReference type="Proteomes" id="UP000515125"/>
    </source>
</evidence>
<dbReference type="PROSITE" id="PS51257">
    <property type="entry name" value="PROKAR_LIPOPROTEIN"/>
    <property type="match status" value="1"/>
</dbReference>
<dbReference type="GO" id="GO:0006606">
    <property type="term" value="P:protein import into nucleus"/>
    <property type="evidence" value="ECO:0007669"/>
    <property type="project" value="TreeGrafter"/>
</dbReference>
<accession>A0A6P6S2V0</accession>
<dbReference type="GO" id="GO:0005829">
    <property type="term" value="C:cytosol"/>
    <property type="evidence" value="ECO:0007669"/>
    <property type="project" value="TreeGrafter"/>
</dbReference>
<dbReference type="GO" id="GO:0005634">
    <property type="term" value="C:nucleus"/>
    <property type="evidence" value="ECO:0007669"/>
    <property type="project" value="TreeGrafter"/>
</dbReference>
<dbReference type="GO" id="GO:0061608">
    <property type="term" value="F:nuclear import signal receptor activity"/>
    <property type="evidence" value="ECO:0007669"/>
    <property type="project" value="TreeGrafter"/>
</dbReference>
<dbReference type="Proteomes" id="UP000515125">
    <property type="component" value="Unplaced"/>
</dbReference>
<dbReference type="PANTHER" id="PTHR12925">
    <property type="entry name" value="HIKESHI FAMILY MEMBER"/>
    <property type="match status" value="1"/>
</dbReference>
<dbReference type="RefSeq" id="XP_026193605.1">
    <property type="nucleotide sequence ID" value="XM_026337820.1"/>
</dbReference>
<keyword evidence="1" id="KW-1185">Reference proteome</keyword>
<name>A0A6P6S2V0_9EIME</name>
<reference evidence="2" key="1">
    <citation type="submission" date="2025-08" db="UniProtKB">
        <authorList>
            <consortium name="RefSeq"/>
        </authorList>
    </citation>
    <scope>IDENTIFICATION</scope>
</reference>
<organism evidence="1 2">
    <name type="scientific">Cyclospora cayetanensis</name>
    <dbReference type="NCBI Taxonomy" id="88456"/>
    <lineage>
        <taxon>Eukaryota</taxon>
        <taxon>Sar</taxon>
        <taxon>Alveolata</taxon>
        <taxon>Apicomplexa</taxon>
        <taxon>Conoidasida</taxon>
        <taxon>Coccidia</taxon>
        <taxon>Eucoccidiorida</taxon>
        <taxon>Eimeriorina</taxon>
        <taxon>Eimeriidae</taxon>
        <taxon>Cyclospora</taxon>
    </lineage>
</organism>
<dbReference type="InterPro" id="IPR031318">
    <property type="entry name" value="OPI10"/>
</dbReference>
<gene>
    <name evidence="2" type="primary">LOC34624350</name>
</gene>
<proteinExistence type="predicted"/>
<dbReference type="AlphaFoldDB" id="A0A6P6S2V0"/>
<dbReference type="OrthoDB" id="10248398at2759"/>
<dbReference type="PANTHER" id="PTHR12925:SF0">
    <property type="entry name" value="PROTEIN HIKESHI"/>
    <property type="match status" value="1"/>
</dbReference>
<protein>
    <submittedName>
        <fullName evidence="2">Uncharacterized protein LOC34624350</fullName>
    </submittedName>
</protein>
<evidence type="ECO:0000313" key="2">
    <source>
        <dbReference type="RefSeq" id="XP_026193605.1"/>
    </source>
</evidence>
<dbReference type="GeneID" id="34624350"/>